<dbReference type="PATRIC" id="fig|70996.4.peg.5309"/>
<dbReference type="Pfam" id="PF01957">
    <property type="entry name" value="NfeD"/>
    <property type="match status" value="1"/>
</dbReference>
<protein>
    <submittedName>
        <fullName evidence="10">Uncharacterized protein</fullName>
    </submittedName>
</protein>
<evidence type="ECO:0000313" key="11">
    <source>
        <dbReference type="Proteomes" id="UP000050277"/>
    </source>
</evidence>
<dbReference type="EMBL" id="LGKP01000008">
    <property type="protein sequence ID" value="KPL90963.1"/>
    <property type="molecule type" value="Genomic_DNA"/>
</dbReference>
<evidence type="ECO:0000259" key="8">
    <source>
        <dbReference type="Pfam" id="PF24961"/>
    </source>
</evidence>
<evidence type="ECO:0000256" key="6">
    <source>
        <dbReference type="SAM" id="SignalP"/>
    </source>
</evidence>
<dbReference type="OrthoDB" id="9806253at2"/>
<feature type="transmembrane region" description="Helical" evidence="5">
    <location>
        <begin position="264"/>
        <end position="283"/>
    </location>
</feature>
<evidence type="ECO:0000256" key="1">
    <source>
        <dbReference type="ARBA" id="ARBA00004141"/>
    </source>
</evidence>
<comment type="caution">
    <text evidence="10">The sequence shown here is derived from an EMBL/GenBank/DDBJ whole genome shotgun (WGS) entry which is preliminary data.</text>
</comment>
<accession>A0A0P6YK14</accession>
<dbReference type="InterPro" id="IPR056739">
    <property type="entry name" value="NfeD_membrane"/>
</dbReference>
<evidence type="ECO:0000256" key="4">
    <source>
        <dbReference type="ARBA" id="ARBA00023136"/>
    </source>
</evidence>
<sequence>MRQLRIIALIVWLSLVMLPSFSYAAADNALCMASVSGIINPAVADYLQRSVIQAERQACQGLVIKLNTPGGLTSSTWQIGETLLNAKLPVIVYVTPQGANAGSAGVFITYAAHIAAMAPNTNIGAAHPVDGSGSDIDGDLRDKITNDAVARITTWAKSNGRDPEWAEQAVRQSVSIGSSEALERGVINLIAQDDADLLRQLNGRQVNLANGTQVTLQTQASAFQAIEMTWLERLLHFLGDPTIATMLISLGSLGIYFEAANPGLGVGGFLGVISICLGLYGLSVLPLNTVGVVLLILAFVLFAVDIFATAHGALTIGGLASFVIGALLLVDPAEAPGIIVSRALITGLSVGLAVIIGLSLWIMRRSKLVGRGAGGERLIGTIAKVRSTVAPEGTVFVDGALWQARSDDALTVGDQAEIVGLEGLTLIVRRVAHSGR</sequence>
<evidence type="ECO:0000256" key="5">
    <source>
        <dbReference type="SAM" id="Phobius"/>
    </source>
</evidence>
<keyword evidence="3 5" id="KW-1133">Transmembrane helix</keyword>
<dbReference type="Gene3D" id="2.40.50.140">
    <property type="entry name" value="Nucleic acid-binding proteins"/>
    <property type="match status" value="1"/>
</dbReference>
<dbReference type="AlphaFoldDB" id="A0A0P6YK14"/>
<gene>
    <name evidence="10" type="ORF">SE18_04130</name>
</gene>
<dbReference type="Pfam" id="PF24961">
    <property type="entry name" value="NfeD_membrane"/>
    <property type="match status" value="1"/>
</dbReference>
<dbReference type="Proteomes" id="UP000050277">
    <property type="component" value="Unassembled WGS sequence"/>
</dbReference>
<keyword evidence="2 5" id="KW-0812">Transmembrane</keyword>
<reference evidence="10 11" key="1">
    <citation type="submission" date="2015-07" db="EMBL/GenBank/DDBJ databases">
        <title>Whole genome sequence of Herpetosiphon geysericola DSM 7119.</title>
        <authorList>
            <person name="Hemp J."/>
            <person name="Ward L.M."/>
            <person name="Pace L.A."/>
            <person name="Fischer W.W."/>
        </authorList>
    </citation>
    <scope>NUCLEOTIDE SEQUENCE [LARGE SCALE GENOMIC DNA]</scope>
    <source>
        <strain evidence="10 11">DSM 7119</strain>
    </source>
</reference>
<evidence type="ECO:0000256" key="2">
    <source>
        <dbReference type="ARBA" id="ARBA00022692"/>
    </source>
</evidence>
<dbReference type="Pfam" id="PF25145">
    <property type="entry name" value="NfeD1b_N"/>
    <property type="match status" value="1"/>
</dbReference>
<feature type="transmembrane region" description="Helical" evidence="5">
    <location>
        <begin position="234"/>
        <end position="257"/>
    </location>
</feature>
<feature type="signal peptide" evidence="6">
    <location>
        <begin position="1"/>
        <end position="24"/>
    </location>
</feature>
<feature type="domain" description="NfeD integral membrane" evidence="8">
    <location>
        <begin position="242"/>
        <end position="360"/>
    </location>
</feature>
<feature type="transmembrane region" description="Helical" evidence="5">
    <location>
        <begin position="339"/>
        <end position="362"/>
    </location>
</feature>
<dbReference type="InterPro" id="IPR029045">
    <property type="entry name" value="ClpP/crotonase-like_dom_sf"/>
</dbReference>
<dbReference type="STRING" id="70996.SE18_04130"/>
<dbReference type="PANTHER" id="PTHR33507:SF4">
    <property type="entry name" value="NODULATION COMPETITIVENESS PROTEIN NFED"/>
    <property type="match status" value="1"/>
</dbReference>
<dbReference type="CDD" id="cd07020">
    <property type="entry name" value="Clp_protease_NfeD_1"/>
    <property type="match status" value="1"/>
</dbReference>
<proteinExistence type="predicted"/>
<dbReference type="InterPro" id="IPR056738">
    <property type="entry name" value="NfeD1b_N"/>
</dbReference>
<feature type="transmembrane region" description="Helical" evidence="5">
    <location>
        <begin position="314"/>
        <end position="333"/>
    </location>
</feature>
<dbReference type="InterPro" id="IPR002810">
    <property type="entry name" value="NfeD-like_C"/>
</dbReference>
<dbReference type="GO" id="GO:0016020">
    <property type="term" value="C:membrane"/>
    <property type="evidence" value="ECO:0007669"/>
    <property type="project" value="UniProtKB-SubCell"/>
</dbReference>
<dbReference type="InterPro" id="IPR052165">
    <property type="entry name" value="Membrane_assoc_protease"/>
</dbReference>
<dbReference type="PANTHER" id="PTHR33507">
    <property type="entry name" value="INNER MEMBRANE PROTEIN YBBJ"/>
    <property type="match status" value="1"/>
</dbReference>
<feature type="domain" description="NfeD-like C-terminal" evidence="7">
    <location>
        <begin position="376"/>
        <end position="430"/>
    </location>
</feature>
<dbReference type="SUPFAM" id="SSF141322">
    <property type="entry name" value="NfeD domain-like"/>
    <property type="match status" value="1"/>
</dbReference>
<feature type="chain" id="PRO_5006133678" evidence="6">
    <location>
        <begin position="25"/>
        <end position="436"/>
    </location>
</feature>
<dbReference type="Gene3D" id="3.90.226.10">
    <property type="entry name" value="2-enoyl-CoA Hydratase, Chain A, domain 1"/>
    <property type="match status" value="1"/>
</dbReference>
<keyword evidence="4 5" id="KW-0472">Membrane</keyword>
<evidence type="ECO:0000259" key="9">
    <source>
        <dbReference type="Pfam" id="PF25145"/>
    </source>
</evidence>
<organism evidence="10 11">
    <name type="scientific">Herpetosiphon geysericola</name>
    <dbReference type="NCBI Taxonomy" id="70996"/>
    <lineage>
        <taxon>Bacteria</taxon>
        <taxon>Bacillati</taxon>
        <taxon>Chloroflexota</taxon>
        <taxon>Chloroflexia</taxon>
        <taxon>Herpetosiphonales</taxon>
        <taxon>Herpetosiphonaceae</taxon>
        <taxon>Herpetosiphon</taxon>
    </lineage>
</organism>
<evidence type="ECO:0000313" key="10">
    <source>
        <dbReference type="EMBL" id="KPL90963.1"/>
    </source>
</evidence>
<dbReference type="SUPFAM" id="SSF52096">
    <property type="entry name" value="ClpP/crotonase"/>
    <property type="match status" value="1"/>
</dbReference>
<evidence type="ECO:0000256" key="3">
    <source>
        <dbReference type="ARBA" id="ARBA00022989"/>
    </source>
</evidence>
<dbReference type="InterPro" id="IPR012340">
    <property type="entry name" value="NA-bd_OB-fold"/>
</dbReference>
<evidence type="ECO:0000259" key="7">
    <source>
        <dbReference type="Pfam" id="PF01957"/>
    </source>
</evidence>
<feature type="domain" description="NfeD1b N-terminal" evidence="9">
    <location>
        <begin position="38"/>
        <end position="193"/>
    </location>
</feature>
<keyword evidence="6" id="KW-0732">Signal</keyword>
<comment type="subcellular location">
    <subcellularLocation>
        <location evidence="1">Membrane</location>
        <topology evidence="1">Multi-pass membrane protein</topology>
    </subcellularLocation>
</comment>
<keyword evidence="11" id="KW-1185">Reference proteome</keyword>
<dbReference type="RefSeq" id="WP_054533151.1">
    <property type="nucleotide sequence ID" value="NZ_LGKP01000008.1"/>
</dbReference>
<name>A0A0P6YK14_9CHLR</name>